<dbReference type="EMBL" id="CP048222">
    <property type="protein sequence ID" value="QHT65584.1"/>
    <property type="molecule type" value="Genomic_DNA"/>
</dbReference>
<evidence type="ECO:0000256" key="1">
    <source>
        <dbReference type="SAM" id="Phobius"/>
    </source>
</evidence>
<accession>A0A6C0GCL0</accession>
<dbReference type="RefSeq" id="WP_162441666.1">
    <property type="nucleotide sequence ID" value="NZ_CP048222.1"/>
</dbReference>
<name>A0A6C0GCL0_9BACT</name>
<dbReference type="AlphaFoldDB" id="A0A6C0GCL0"/>
<protein>
    <submittedName>
        <fullName evidence="2">Uncharacterized protein</fullName>
    </submittedName>
</protein>
<keyword evidence="1" id="KW-0812">Transmembrane</keyword>
<feature type="transmembrane region" description="Helical" evidence="1">
    <location>
        <begin position="16"/>
        <end position="37"/>
    </location>
</feature>
<keyword evidence="1" id="KW-0472">Membrane</keyword>
<keyword evidence="3" id="KW-1185">Reference proteome</keyword>
<gene>
    <name evidence="2" type="ORF">GXP67_02355</name>
</gene>
<dbReference type="KEGG" id="rhoz:GXP67_02355"/>
<evidence type="ECO:0000313" key="3">
    <source>
        <dbReference type="Proteomes" id="UP000480178"/>
    </source>
</evidence>
<dbReference type="Proteomes" id="UP000480178">
    <property type="component" value="Chromosome"/>
</dbReference>
<keyword evidence="1" id="KW-1133">Transmembrane helix</keyword>
<sequence length="59" mass="6442">MNTIAGKDFIILFKKVLVTLALYLIPVLTVCALLLIAKKFQDEPSAAAAPKEQLQVVDN</sequence>
<evidence type="ECO:0000313" key="2">
    <source>
        <dbReference type="EMBL" id="QHT65584.1"/>
    </source>
</evidence>
<proteinExistence type="predicted"/>
<reference evidence="2 3" key="1">
    <citation type="submission" date="2020-01" db="EMBL/GenBank/DDBJ databases">
        <authorList>
            <person name="Kim M.K."/>
        </authorList>
    </citation>
    <scope>NUCLEOTIDE SEQUENCE [LARGE SCALE GENOMIC DNA]</scope>
    <source>
        <strain evidence="2 3">172606-1</strain>
    </source>
</reference>
<organism evidence="2 3">
    <name type="scientific">Rhodocytophaga rosea</name>
    <dbReference type="NCBI Taxonomy" id="2704465"/>
    <lineage>
        <taxon>Bacteria</taxon>
        <taxon>Pseudomonadati</taxon>
        <taxon>Bacteroidota</taxon>
        <taxon>Cytophagia</taxon>
        <taxon>Cytophagales</taxon>
        <taxon>Rhodocytophagaceae</taxon>
        <taxon>Rhodocytophaga</taxon>
    </lineage>
</organism>